<organism evidence="1 2">
    <name type="scientific">Anopheles minimus</name>
    <dbReference type="NCBI Taxonomy" id="112268"/>
    <lineage>
        <taxon>Eukaryota</taxon>
        <taxon>Metazoa</taxon>
        <taxon>Ecdysozoa</taxon>
        <taxon>Arthropoda</taxon>
        <taxon>Hexapoda</taxon>
        <taxon>Insecta</taxon>
        <taxon>Pterygota</taxon>
        <taxon>Neoptera</taxon>
        <taxon>Endopterygota</taxon>
        <taxon>Diptera</taxon>
        <taxon>Nematocera</taxon>
        <taxon>Culicoidea</taxon>
        <taxon>Culicidae</taxon>
        <taxon>Anophelinae</taxon>
        <taxon>Anopheles</taxon>
    </lineage>
</organism>
<name>A0A182W7W7_9DIPT</name>
<proteinExistence type="predicted"/>
<dbReference type="Proteomes" id="UP000075920">
    <property type="component" value="Unassembled WGS sequence"/>
</dbReference>
<keyword evidence="2" id="KW-1185">Reference proteome</keyword>
<evidence type="ECO:0000313" key="1">
    <source>
        <dbReference type="EnsemblMetazoa" id="AMIN006440-PA"/>
    </source>
</evidence>
<evidence type="ECO:0000313" key="2">
    <source>
        <dbReference type="Proteomes" id="UP000075920"/>
    </source>
</evidence>
<dbReference type="Pfam" id="PF03564">
    <property type="entry name" value="DUF1759"/>
    <property type="match status" value="1"/>
</dbReference>
<dbReference type="PANTHER" id="PTHR22954">
    <property type="entry name" value="RETROVIRAL PROTEASE-RELATED"/>
    <property type="match status" value="1"/>
</dbReference>
<dbReference type="PANTHER" id="PTHR22954:SF3">
    <property type="entry name" value="PROTEIN CBG08539"/>
    <property type="match status" value="1"/>
</dbReference>
<sequence length="262" mass="31010">MVLWIRMYQDRLAGLEQFEEFVDNYKDTQQYEISSQLTSLEEAKKEFESARGKLLQEYEEFDEMQFRSERKDFQKKYHKVKDFLLEQQGNIEGVRSIANSTMMNTSFTKTQVRLPKIELPTFSGDSTQWMSFKDRFESMVHEVAELSDIMKLQYLLASLKGDAAPQFEHVQLVEENYSSTWQSLLDRFDDAKKLKRDYFKALMDLQPMAAATAEELTRIVNESRRLARGMERLKEPVAQWDTPLTRWHTKSFQKIRQTSSMT</sequence>
<dbReference type="AlphaFoldDB" id="A0A182W7W7"/>
<reference evidence="2" key="1">
    <citation type="submission" date="2013-03" db="EMBL/GenBank/DDBJ databases">
        <title>The Genome Sequence of Anopheles minimus MINIMUS1.</title>
        <authorList>
            <consortium name="The Broad Institute Genomics Platform"/>
            <person name="Neafsey D.E."/>
            <person name="Walton C."/>
            <person name="Walker B."/>
            <person name="Young S.K."/>
            <person name="Zeng Q."/>
            <person name="Gargeya S."/>
            <person name="Fitzgerald M."/>
            <person name="Haas B."/>
            <person name="Abouelleil A."/>
            <person name="Allen A.W."/>
            <person name="Alvarado L."/>
            <person name="Arachchi H.M."/>
            <person name="Berlin A.M."/>
            <person name="Chapman S.B."/>
            <person name="Gainer-Dewar J."/>
            <person name="Goldberg J."/>
            <person name="Griggs A."/>
            <person name="Gujja S."/>
            <person name="Hansen M."/>
            <person name="Howarth C."/>
            <person name="Imamovic A."/>
            <person name="Ireland A."/>
            <person name="Larimer J."/>
            <person name="McCowan C."/>
            <person name="Murphy C."/>
            <person name="Pearson M."/>
            <person name="Poon T.W."/>
            <person name="Priest M."/>
            <person name="Roberts A."/>
            <person name="Saif S."/>
            <person name="Shea T."/>
            <person name="Sisk P."/>
            <person name="Sykes S."/>
            <person name="Wortman J."/>
            <person name="Nusbaum C."/>
            <person name="Birren B."/>
        </authorList>
    </citation>
    <scope>NUCLEOTIDE SEQUENCE [LARGE SCALE GENOMIC DNA]</scope>
    <source>
        <strain evidence="2">MINIMUS1</strain>
    </source>
</reference>
<reference evidence="1" key="2">
    <citation type="submission" date="2020-05" db="UniProtKB">
        <authorList>
            <consortium name="EnsemblMetazoa"/>
        </authorList>
    </citation>
    <scope>IDENTIFICATION</scope>
    <source>
        <strain evidence="1">MINIMUS1</strain>
    </source>
</reference>
<dbReference type="VEuPathDB" id="VectorBase:AMIN006440"/>
<dbReference type="InterPro" id="IPR005312">
    <property type="entry name" value="DUF1759"/>
</dbReference>
<protein>
    <submittedName>
        <fullName evidence="1">Uncharacterized protein</fullName>
    </submittedName>
</protein>
<dbReference type="STRING" id="112268.A0A182W7W7"/>
<accession>A0A182W7W7</accession>
<dbReference type="EnsemblMetazoa" id="AMIN006440-RA">
    <property type="protein sequence ID" value="AMIN006440-PA"/>
    <property type="gene ID" value="AMIN006440"/>
</dbReference>